<proteinExistence type="predicted"/>
<dbReference type="InterPro" id="IPR037143">
    <property type="entry name" value="4-PPantetheinyl_Trfase_dom_sf"/>
</dbReference>
<dbReference type="PANTHER" id="PTHR12215:SF10">
    <property type="entry name" value="L-AMINOADIPATE-SEMIALDEHYDE DEHYDROGENASE-PHOSPHOPANTETHEINYL TRANSFERASE"/>
    <property type="match status" value="1"/>
</dbReference>
<dbReference type="EMBL" id="SHKP01000004">
    <property type="protein sequence ID" value="RZU03018.1"/>
    <property type="molecule type" value="Genomic_DNA"/>
</dbReference>
<organism evidence="2 3">
    <name type="scientific">Rivibacter subsaxonicus</name>
    <dbReference type="NCBI Taxonomy" id="457575"/>
    <lineage>
        <taxon>Bacteria</taxon>
        <taxon>Pseudomonadati</taxon>
        <taxon>Pseudomonadota</taxon>
        <taxon>Betaproteobacteria</taxon>
        <taxon>Burkholderiales</taxon>
        <taxon>Rivibacter</taxon>
    </lineage>
</organism>
<accession>A0A4Q7W217</accession>
<evidence type="ECO:0000256" key="1">
    <source>
        <dbReference type="ARBA" id="ARBA00022679"/>
    </source>
</evidence>
<evidence type="ECO:0000313" key="3">
    <source>
        <dbReference type="Proteomes" id="UP000293671"/>
    </source>
</evidence>
<dbReference type="GO" id="GO:0019878">
    <property type="term" value="P:lysine biosynthetic process via aminoadipic acid"/>
    <property type="evidence" value="ECO:0007669"/>
    <property type="project" value="TreeGrafter"/>
</dbReference>
<keyword evidence="3" id="KW-1185">Reference proteome</keyword>
<dbReference type="OrthoDB" id="9808281at2"/>
<reference evidence="2 3" key="1">
    <citation type="submission" date="2019-02" db="EMBL/GenBank/DDBJ databases">
        <title>Genomic Encyclopedia of Type Strains, Phase IV (KMG-IV): sequencing the most valuable type-strain genomes for metagenomic binning, comparative biology and taxonomic classification.</title>
        <authorList>
            <person name="Goeker M."/>
        </authorList>
    </citation>
    <scope>NUCLEOTIDE SEQUENCE [LARGE SCALE GENOMIC DNA]</scope>
    <source>
        <strain evidence="2 3">DSM 19570</strain>
    </source>
</reference>
<keyword evidence="1 2" id="KW-0808">Transferase</keyword>
<dbReference type="InterPro" id="IPR050559">
    <property type="entry name" value="P-Pant_transferase_sf"/>
</dbReference>
<comment type="caution">
    <text evidence="2">The sequence shown here is derived from an EMBL/GenBank/DDBJ whole genome shotgun (WGS) entry which is preliminary data.</text>
</comment>
<dbReference type="GO" id="GO:0000287">
    <property type="term" value="F:magnesium ion binding"/>
    <property type="evidence" value="ECO:0007669"/>
    <property type="project" value="InterPro"/>
</dbReference>
<dbReference type="GO" id="GO:0005829">
    <property type="term" value="C:cytosol"/>
    <property type="evidence" value="ECO:0007669"/>
    <property type="project" value="TreeGrafter"/>
</dbReference>
<dbReference type="Gene3D" id="3.90.470.20">
    <property type="entry name" value="4'-phosphopantetheinyl transferase domain"/>
    <property type="match status" value="1"/>
</dbReference>
<name>A0A4Q7W217_9BURK</name>
<gene>
    <name evidence="2" type="ORF">EV670_1049</name>
</gene>
<evidence type="ECO:0000313" key="2">
    <source>
        <dbReference type="EMBL" id="RZU03018.1"/>
    </source>
</evidence>
<protein>
    <submittedName>
        <fullName evidence="2">4'-phosphopantetheinyl transferase</fullName>
    </submittedName>
</protein>
<sequence length="213" mass="22829">MLRLALASIDALLAAQAEPLSTAEQARAAGLASLPRRRQYLAARQLLRRLLREVGETREGDALPLSAEGRPLLLDRPALQLSISHSGPWVACALADRPVGVDIERERPGRDLVGLGAAIGAAAEPQAFYTAWTLKEAVLKRSGQEIGLERLARWRPEPASPAAASAASWCIDAADGEQALFVALVCEGVVEADIEWPATLEPRTTGHWRLPPA</sequence>
<dbReference type="RefSeq" id="WP_130430728.1">
    <property type="nucleotide sequence ID" value="NZ_SHKP01000004.1"/>
</dbReference>
<dbReference type="PANTHER" id="PTHR12215">
    <property type="entry name" value="PHOSPHOPANTETHEINE TRANSFERASE"/>
    <property type="match status" value="1"/>
</dbReference>
<dbReference type="GO" id="GO:0008897">
    <property type="term" value="F:holo-[acyl-carrier-protein] synthase activity"/>
    <property type="evidence" value="ECO:0007669"/>
    <property type="project" value="InterPro"/>
</dbReference>
<dbReference type="SUPFAM" id="SSF56214">
    <property type="entry name" value="4'-phosphopantetheinyl transferase"/>
    <property type="match status" value="2"/>
</dbReference>
<dbReference type="Proteomes" id="UP000293671">
    <property type="component" value="Unassembled WGS sequence"/>
</dbReference>
<dbReference type="AlphaFoldDB" id="A0A4Q7W217"/>